<dbReference type="EMBL" id="JAWPEI010000009">
    <property type="protein sequence ID" value="KAK4716164.1"/>
    <property type="molecule type" value="Genomic_DNA"/>
</dbReference>
<evidence type="ECO:0000256" key="1">
    <source>
        <dbReference type="ARBA" id="ARBA00006643"/>
    </source>
</evidence>
<dbReference type="InterPro" id="IPR032867">
    <property type="entry name" value="DYW_dom"/>
</dbReference>
<dbReference type="Proteomes" id="UP001311915">
    <property type="component" value="Unassembled WGS sequence"/>
</dbReference>
<keyword evidence="4" id="KW-1185">Reference proteome</keyword>
<organism evidence="3 4">
    <name type="scientific">Solanum pinnatisectum</name>
    <name type="common">tansyleaf nightshade</name>
    <dbReference type="NCBI Taxonomy" id="50273"/>
    <lineage>
        <taxon>Eukaryota</taxon>
        <taxon>Viridiplantae</taxon>
        <taxon>Streptophyta</taxon>
        <taxon>Embryophyta</taxon>
        <taxon>Tracheophyta</taxon>
        <taxon>Spermatophyta</taxon>
        <taxon>Magnoliopsida</taxon>
        <taxon>eudicotyledons</taxon>
        <taxon>Gunneridae</taxon>
        <taxon>Pentapetalae</taxon>
        <taxon>asterids</taxon>
        <taxon>lamiids</taxon>
        <taxon>Solanales</taxon>
        <taxon>Solanaceae</taxon>
        <taxon>Solanoideae</taxon>
        <taxon>Solaneae</taxon>
        <taxon>Solanum</taxon>
    </lineage>
</organism>
<dbReference type="AlphaFoldDB" id="A0AAV9KU87"/>
<comment type="caution">
    <text evidence="3">The sequence shown here is derived from an EMBL/GenBank/DDBJ whole genome shotgun (WGS) entry which is preliminary data.</text>
</comment>
<evidence type="ECO:0000313" key="4">
    <source>
        <dbReference type="Proteomes" id="UP001311915"/>
    </source>
</evidence>
<reference evidence="3 4" key="1">
    <citation type="submission" date="2023-10" db="EMBL/GenBank/DDBJ databases">
        <title>Genome-Wide Identification Analysis in wild type Solanum Pinnatisectum Reveals Some Genes Defensing Phytophthora Infestans.</title>
        <authorList>
            <person name="Sun C."/>
        </authorList>
    </citation>
    <scope>NUCLEOTIDE SEQUENCE [LARGE SCALE GENOMIC DNA]</scope>
    <source>
        <strain evidence="3">LQN</strain>
        <tissue evidence="3">Leaf</tissue>
    </source>
</reference>
<comment type="similarity">
    <text evidence="1">Belongs to the PPR family. PCMP-H subfamily.</text>
</comment>
<name>A0AAV9KU87_9SOLN</name>
<sequence>MLEWFHLKSKGGGYVPNSDVVLLDVDDDEKIRLLWLHSERLALAFALLRTPPGSPIRIIKNLQICLDCHAAIKFISTLVQGEIVTRDINRFHHFQNGACSCGDYW</sequence>
<evidence type="ECO:0000259" key="2">
    <source>
        <dbReference type="Pfam" id="PF14432"/>
    </source>
</evidence>
<dbReference type="GO" id="GO:0008270">
    <property type="term" value="F:zinc ion binding"/>
    <property type="evidence" value="ECO:0007669"/>
    <property type="project" value="InterPro"/>
</dbReference>
<dbReference type="Pfam" id="PF14432">
    <property type="entry name" value="DYW_deaminase"/>
    <property type="match status" value="1"/>
</dbReference>
<gene>
    <name evidence="3" type="ORF">R3W88_014502</name>
</gene>
<feature type="domain" description="DYW" evidence="2">
    <location>
        <begin position="13"/>
        <end position="105"/>
    </location>
</feature>
<accession>A0AAV9KU87</accession>
<evidence type="ECO:0000313" key="3">
    <source>
        <dbReference type="EMBL" id="KAK4716164.1"/>
    </source>
</evidence>
<protein>
    <recommendedName>
        <fullName evidence="2">DYW domain-containing protein</fullName>
    </recommendedName>
</protein>
<proteinExistence type="inferred from homology"/>